<evidence type="ECO:0000313" key="2">
    <source>
        <dbReference type="Proteomes" id="UP000000305"/>
    </source>
</evidence>
<reference evidence="1 2" key="1">
    <citation type="journal article" date="2011" name="Science">
        <title>The ecoresponsive genome of Daphnia pulex.</title>
        <authorList>
            <person name="Colbourne J.K."/>
            <person name="Pfrender M.E."/>
            <person name="Gilbert D."/>
            <person name="Thomas W.K."/>
            <person name="Tucker A."/>
            <person name="Oakley T.H."/>
            <person name="Tokishita S."/>
            <person name="Aerts A."/>
            <person name="Arnold G.J."/>
            <person name="Basu M.K."/>
            <person name="Bauer D.J."/>
            <person name="Caceres C.E."/>
            <person name="Carmel L."/>
            <person name="Casola C."/>
            <person name="Choi J.H."/>
            <person name="Detter J.C."/>
            <person name="Dong Q."/>
            <person name="Dusheyko S."/>
            <person name="Eads B.D."/>
            <person name="Frohlich T."/>
            <person name="Geiler-Samerotte K.A."/>
            <person name="Gerlach D."/>
            <person name="Hatcher P."/>
            <person name="Jogdeo S."/>
            <person name="Krijgsveld J."/>
            <person name="Kriventseva E.V."/>
            <person name="Kultz D."/>
            <person name="Laforsch C."/>
            <person name="Lindquist E."/>
            <person name="Lopez J."/>
            <person name="Manak J.R."/>
            <person name="Muller J."/>
            <person name="Pangilinan J."/>
            <person name="Patwardhan R.P."/>
            <person name="Pitluck S."/>
            <person name="Pritham E.J."/>
            <person name="Rechtsteiner A."/>
            <person name="Rho M."/>
            <person name="Rogozin I.B."/>
            <person name="Sakarya O."/>
            <person name="Salamov A."/>
            <person name="Schaack S."/>
            <person name="Shapiro H."/>
            <person name="Shiga Y."/>
            <person name="Skalitzky C."/>
            <person name="Smith Z."/>
            <person name="Souvorov A."/>
            <person name="Sung W."/>
            <person name="Tang Z."/>
            <person name="Tsuchiya D."/>
            <person name="Tu H."/>
            <person name="Vos H."/>
            <person name="Wang M."/>
            <person name="Wolf Y.I."/>
            <person name="Yamagata H."/>
            <person name="Yamada T."/>
            <person name="Ye Y."/>
            <person name="Shaw J.R."/>
            <person name="Andrews J."/>
            <person name="Crease T.J."/>
            <person name="Tang H."/>
            <person name="Lucas S.M."/>
            <person name="Robertson H.M."/>
            <person name="Bork P."/>
            <person name="Koonin E.V."/>
            <person name="Zdobnov E.M."/>
            <person name="Grigoriev I.V."/>
            <person name="Lynch M."/>
            <person name="Boore J.L."/>
        </authorList>
    </citation>
    <scope>NUCLEOTIDE SEQUENCE [LARGE SCALE GENOMIC DNA]</scope>
</reference>
<dbReference type="HOGENOM" id="CLU_934673_0_0_1"/>
<accession>E9HCG3</accession>
<name>E9HCG3_DAPPU</name>
<dbReference type="KEGG" id="dpx:DAPPUDRAFT_328080"/>
<dbReference type="EMBL" id="GL732620">
    <property type="protein sequence ID" value="EFX70510.1"/>
    <property type="molecule type" value="Genomic_DNA"/>
</dbReference>
<dbReference type="AlphaFoldDB" id="E9HCG3"/>
<protein>
    <submittedName>
        <fullName evidence="1">Uncharacterized protein</fullName>
    </submittedName>
</protein>
<dbReference type="Proteomes" id="UP000000305">
    <property type="component" value="Unassembled WGS sequence"/>
</dbReference>
<organism evidence="1 2">
    <name type="scientific">Daphnia pulex</name>
    <name type="common">Water flea</name>
    <dbReference type="NCBI Taxonomy" id="6669"/>
    <lineage>
        <taxon>Eukaryota</taxon>
        <taxon>Metazoa</taxon>
        <taxon>Ecdysozoa</taxon>
        <taxon>Arthropoda</taxon>
        <taxon>Crustacea</taxon>
        <taxon>Branchiopoda</taxon>
        <taxon>Diplostraca</taxon>
        <taxon>Cladocera</taxon>
        <taxon>Anomopoda</taxon>
        <taxon>Daphniidae</taxon>
        <taxon>Daphnia</taxon>
    </lineage>
</organism>
<evidence type="ECO:0000313" key="1">
    <source>
        <dbReference type="EMBL" id="EFX70510.1"/>
    </source>
</evidence>
<sequence>MAQYQLLHSIIICLRQSLNLQLTVSLDTDNIHNKLTKPANNTANDDNNFYVIDTSSKESQQKSHDENEEQEPLFECSMNNIHEFIESIEVESLDTQQEENLKSSIPEWIIENRVPVSHASSLLKILHHEAGLTFLSLDVRKLLGSLRTKVQTTDMRPGTLTEVEFRTKNFQVNKISWDFETQTNGVVLENVLQVIHANPVVEEYRVAMVDENLCQKYRSMCIEREDSMSNWFLESNVIDNSGIDPLLPGESKMDGSSVICRDLLKQVLLKLGRSKLKNPEHQILHYGKSPKMIEVSDE</sequence>
<proteinExistence type="predicted"/>
<keyword evidence="2" id="KW-1185">Reference proteome</keyword>
<gene>
    <name evidence="1" type="ORF">DAPPUDRAFT_328080</name>
</gene>
<dbReference type="InParanoid" id="E9HCG3"/>